<dbReference type="Pfam" id="PF01832">
    <property type="entry name" value="Glucosaminidase"/>
    <property type="match status" value="1"/>
</dbReference>
<evidence type="ECO:0000259" key="2">
    <source>
        <dbReference type="PROSITE" id="PS51272"/>
    </source>
</evidence>
<dbReference type="AlphaFoldDB" id="A0A1M5YN87"/>
<reference evidence="3 4" key="1">
    <citation type="submission" date="2016-11" db="EMBL/GenBank/DDBJ databases">
        <authorList>
            <person name="Jaros S."/>
            <person name="Januszkiewicz K."/>
            <person name="Wedrychowicz H."/>
        </authorList>
    </citation>
    <scope>NUCLEOTIDE SEQUENCE [LARGE SCALE GENOMIC DNA]</scope>
    <source>
        <strain evidence="3 4">DSM 13106</strain>
    </source>
</reference>
<dbReference type="RefSeq" id="WP_072744958.1">
    <property type="nucleotide sequence ID" value="NZ_FQXR01000013.1"/>
</dbReference>
<feature type="chain" id="PRO_5038895280" evidence="1">
    <location>
        <begin position="30"/>
        <end position="518"/>
    </location>
</feature>
<dbReference type="PROSITE" id="PS51272">
    <property type="entry name" value="SLH"/>
    <property type="match status" value="2"/>
</dbReference>
<dbReference type="Proteomes" id="UP000184389">
    <property type="component" value="Unassembled WGS sequence"/>
</dbReference>
<feature type="signal peptide" evidence="1">
    <location>
        <begin position="1"/>
        <end position="29"/>
    </location>
</feature>
<dbReference type="EMBL" id="FQXR01000013">
    <property type="protein sequence ID" value="SHI13379.1"/>
    <property type="molecule type" value="Genomic_DNA"/>
</dbReference>
<proteinExistence type="predicted"/>
<dbReference type="OrthoDB" id="174569at2"/>
<keyword evidence="4" id="KW-1185">Reference proteome</keyword>
<accession>A0A1M5YN87</accession>
<feature type="domain" description="SLH" evidence="2">
    <location>
        <begin position="145"/>
        <end position="208"/>
    </location>
</feature>
<organism evidence="3 4">
    <name type="scientific">Sporanaerobacter acetigenes DSM 13106</name>
    <dbReference type="NCBI Taxonomy" id="1123281"/>
    <lineage>
        <taxon>Bacteria</taxon>
        <taxon>Bacillati</taxon>
        <taxon>Bacillota</taxon>
        <taxon>Tissierellia</taxon>
        <taxon>Tissierellales</taxon>
        <taxon>Sporanaerobacteraceae</taxon>
        <taxon>Sporanaerobacter</taxon>
    </lineage>
</organism>
<dbReference type="InterPro" id="IPR002901">
    <property type="entry name" value="MGlyc_endo_b_GlcNAc-like_dom"/>
</dbReference>
<evidence type="ECO:0000313" key="3">
    <source>
        <dbReference type="EMBL" id="SHI13379.1"/>
    </source>
</evidence>
<dbReference type="InterPro" id="IPR051465">
    <property type="entry name" value="Cell_Envelope_Struct_Comp"/>
</dbReference>
<dbReference type="STRING" id="1123281.SAMN02745180_02317"/>
<feature type="domain" description="SLH" evidence="2">
    <location>
        <begin position="24"/>
        <end position="87"/>
    </location>
</feature>
<sequence length="518" mass="58765">MKNRTKKILSILFMSLMIFSNGTTSFAGASDIVNHWAKADILYLSQKDIMKGYPDGTFKPNNYIKKAEFYKIINGIMGYSETAEINFLDVNKGNWFYDEVAKGVKAGYILEKEGQNILPNTYITREEVARIVGITCGLEEDIFSASYFLDHSEIDNLSLGYVGAIKNVGYMTGYPDGTFGPKKQITRAESAKILANISKNMIQTPEIKPEDNTNIEWYYVEPVKQISKDEEFIKLIKELPNLSEINEITVETKTKTENARKLFDGLSDVEKVNVPQGDIDKLLKVEGKIQSLKIPIKSRTKATVEQGQAWAIKKGAHKRFVDAAPIYWQYGELTGMNPEILYIQAAKETNFGKYTGAVRPEMNNWAGIKILNPIGDRTEDHEIFLTPEDGVRGHFNHMGIYCGVAPIGEPHPRWYKTNTVKWAGTIQYVEDLGGLWAPNRDYGISIVRDYLNDLYKTAVPSQEDLYKALQLSNKVDEVAEDDIFEVTEIISEYDGLTYAQKTLVPYNIKDRVEQLRRE</sequence>
<keyword evidence="1" id="KW-0732">Signal</keyword>
<dbReference type="InterPro" id="IPR001119">
    <property type="entry name" value="SLH_dom"/>
</dbReference>
<name>A0A1M5YN87_9FIRM</name>
<evidence type="ECO:0000256" key="1">
    <source>
        <dbReference type="SAM" id="SignalP"/>
    </source>
</evidence>
<protein>
    <submittedName>
        <fullName evidence="3">S-layer homology domain-containing protein</fullName>
    </submittedName>
</protein>
<dbReference type="PANTHER" id="PTHR43308:SF5">
    <property type="entry name" value="S-LAYER PROTEIN _ PEPTIDOGLYCAN ENDO-BETA-N-ACETYLGLUCOSAMINIDASE"/>
    <property type="match status" value="1"/>
</dbReference>
<gene>
    <name evidence="3" type="ORF">SAMN02745180_02317</name>
</gene>
<dbReference type="PANTHER" id="PTHR43308">
    <property type="entry name" value="OUTER MEMBRANE PROTEIN ALPHA-RELATED"/>
    <property type="match status" value="1"/>
</dbReference>
<dbReference type="GO" id="GO:0004040">
    <property type="term" value="F:amidase activity"/>
    <property type="evidence" value="ECO:0007669"/>
    <property type="project" value="InterPro"/>
</dbReference>
<dbReference type="Pfam" id="PF00395">
    <property type="entry name" value="SLH"/>
    <property type="match status" value="3"/>
</dbReference>
<evidence type="ECO:0000313" key="4">
    <source>
        <dbReference type="Proteomes" id="UP000184389"/>
    </source>
</evidence>